<accession>A0ABQ1M3J8</accession>
<gene>
    <name evidence="2" type="ORF">GCM10010993_09370</name>
</gene>
<dbReference type="Gene3D" id="3.40.50.300">
    <property type="entry name" value="P-loop containing nucleotide triphosphate hydrolases"/>
    <property type="match status" value="1"/>
</dbReference>
<dbReference type="InterPro" id="IPR038472">
    <property type="entry name" value="DndE_sf"/>
</dbReference>
<protein>
    <recommendedName>
        <fullName evidence="1">Helicase HerA central domain-containing protein</fullName>
    </recommendedName>
</protein>
<dbReference type="Pfam" id="PF08870">
    <property type="entry name" value="DndE"/>
    <property type="match status" value="1"/>
</dbReference>
<evidence type="ECO:0000313" key="3">
    <source>
        <dbReference type="Proteomes" id="UP000635885"/>
    </source>
</evidence>
<dbReference type="RefSeq" id="WP_188440190.1">
    <property type="nucleotide sequence ID" value="NZ_BMFD01000002.1"/>
</dbReference>
<dbReference type="Pfam" id="PF01935">
    <property type="entry name" value="DUF87"/>
    <property type="match status" value="1"/>
</dbReference>
<dbReference type="InterPro" id="IPR014969">
    <property type="entry name" value="DNA_S_DndE"/>
</dbReference>
<name>A0ABQ1M3J8_9BACT</name>
<dbReference type="InterPro" id="IPR002789">
    <property type="entry name" value="HerA_central"/>
</dbReference>
<reference evidence="3" key="1">
    <citation type="journal article" date="2019" name="Int. J. Syst. Evol. Microbiol.">
        <title>The Global Catalogue of Microorganisms (GCM) 10K type strain sequencing project: providing services to taxonomists for standard genome sequencing and annotation.</title>
        <authorList>
            <consortium name="The Broad Institute Genomics Platform"/>
            <consortium name="The Broad Institute Genome Sequencing Center for Infectious Disease"/>
            <person name="Wu L."/>
            <person name="Ma J."/>
        </authorList>
    </citation>
    <scope>NUCLEOTIDE SEQUENCE [LARGE SCALE GENOMIC DNA]</scope>
    <source>
        <strain evidence="3">CGMCC 1.12479</strain>
    </source>
</reference>
<dbReference type="SUPFAM" id="SSF52540">
    <property type="entry name" value="P-loop containing nucleoside triphosphate hydrolases"/>
    <property type="match status" value="1"/>
</dbReference>
<evidence type="ECO:0000259" key="1">
    <source>
        <dbReference type="Pfam" id="PF01935"/>
    </source>
</evidence>
<dbReference type="PANTHER" id="PTHR30121:SF6">
    <property type="entry name" value="SLR6007 PROTEIN"/>
    <property type="match status" value="1"/>
</dbReference>
<dbReference type="EMBL" id="BMFD01000002">
    <property type="protein sequence ID" value="GGC32533.1"/>
    <property type="molecule type" value="Genomic_DNA"/>
</dbReference>
<dbReference type="PANTHER" id="PTHR30121">
    <property type="entry name" value="UNCHARACTERIZED PROTEIN YJGR-RELATED"/>
    <property type="match status" value="1"/>
</dbReference>
<organism evidence="2 3">
    <name type="scientific">Belliella aquatica</name>
    <dbReference type="NCBI Taxonomy" id="1323734"/>
    <lineage>
        <taxon>Bacteria</taxon>
        <taxon>Pseudomonadati</taxon>
        <taxon>Bacteroidota</taxon>
        <taxon>Cytophagia</taxon>
        <taxon>Cytophagales</taxon>
        <taxon>Cyclobacteriaceae</taxon>
        <taxon>Belliella</taxon>
    </lineage>
</organism>
<dbReference type="Proteomes" id="UP000635885">
    <property type="component" value="Unassembled WGS sequence"/>
</dbReference>
<keyword evidence="3" id="KW-1185">Reference proteome</keyword>
<dbReference type="Gene3D" id="1.10.1220.160">
    <property type="entry name" value="DNA sulphur modification protein DndE"/>
    <property type="match status" value="1"/>
</dbReference>
<evidence type="ECO:0000313" key="2">
    <source>
        <dbReference type="EMBL" id="GGC32533.1"/>
    </source>
</evidence>
<dbReference type="InterPro" id="IPR051162">
    <property type="entry name" value="T4SS_component"/>
</dbReference>
<comment type="caution">
    <text evidence="2">The sequence shown here is derived from an EMBL/GenBank/DDBJ whole genome shotgun (WGS) entry which is preliminary data.</text>
</comment>
<dbReference type="InterPro" id="IPR027417">
    <property type="entry name" value="P-loop_NTPase"/>
</dbReference>
<feature type="domain" description="Helicase HerA central" evidence="1">
    <location>
        <begin position="165"/>
        <end position="324"/>
    </location>
</feature>
<proteinExistence type="predicted"/>
<sequence length="527" mass="60102">MRIKISKENDELLYRIKTLYNFKNDGVVPRIALSFSLISGKLFDIENEIIPSSDGKEFRDDKALFGTVIGDGSNLVIFKTIVDQHYNKNTFEDEFAKLFKLHLNHGLSIWNEKIENSNISSGDHIDILLKSIKKGLTLRSNTVKLNSGNVEINSIKEITSLLSFELGKTESGETIEIRINDLREFDNRNMAIAGMAGSGKTQLMKDILYQISKNTDNALKFIFFDYKGEGNPAQLKPFLDATKCEFVDIVNDGGIKFNPFLSINLDNRQRPFSIKAFVDTIATFVPSVGVTQKNILTNIITDLFDNNNGSYPTIIELFKAVEEFYEENNRRPDTLFAGIQDLTTNIFDCNLNNPNILDKSLYLNLPPALSDTLRQLVVFLLLRYFNTYFSSTNDCEPVNNIFPLRYVIVIDEAHIYLKNKNARKALEELLRLLRSKGVIIVMLSQGVEDYKTKEFDFASQVKLPICLNIQNKDYKSISNFVGTPNSKYKLESEIKKLESGKGLINIGDPKIIKLRQWWKTKEEENII</sequence>